<dbReference type="FunFam" id="1.10.3720.10:FF:000001">
    <property type="entry name" value="Glycine betaine ABC transporter, permease"/>
    <property type="match status" value="1"/>
</dbReference>
<dbReference type="CDD" id="cd06261">
    <property type="entry name" value="TM_PBP2"/>
    <property type="match status" value="1"/>
</dbReference>
<dbReference type="eggNOG" id="COG1174">
    <property type="taxonomic scope" value="Bacteria"/>
</dbReference>
<evidence type="ECO:0000313" key="8">
    <source>
        <dbReference type="EMBL" id="AFV12213.1"/>
    </source>
</evidence>
<feature type="transmembrane region" description="Helical" evidence="6">
    <location>
        <begin position="130"/>
        <end position="147"/>
    </location>
</feature>
<reference evidence="8 9" key="1">
    <citation type="journal article" date="2012" name="BMC Genomics">
        <title>Genome-guided analysis of physiological and morphological traits of the fermentative acetate oxidizer Thermacetogenium phaeum.</title>
        <authorList>
            <person name="Oehler D."/>
            <person name="Poehlein A."/>
            <person name="Leimbach A."/>
            <person name="Muller N."/>
            <person name="Daniel R."/>
            <person name="Gottschalk G."/>
            <person name="Schink B."/>
        </authorList>
    </citation>
    <scope>NUCLEOTIDE SEQUENCE [LARGE SCALE GENOMIC DNA]</scope>
    <source>
        <strain evidence="9">ATCC BAA-254 / DSM 26808 / PB</strain>
    </source>
</reference>
<dbReference type="RefSeq" id="WP_015051088.1">
    <property type="nucleotide sequence ID" value="NC_018870.1"/>
</dbReference>
<feature type="transmembrane region" description="Helical" evidence="6">
    <location>
        <begin position="20"/>
        <end position="49"/>
    </location>
</feature>
<dbReference type="EC" id="3.6.3.-" evidence="8"/>
<feature type="transmembrane region" description="Helical" evidence="6">
    <location>
        <begin position="159"/>
        <end position="177"/>
    </location>
</feature>
<keyword evidence="5 6" id="KW-0472">Membrane</keyword>
<evidence type="ECO:0000313" key="9">
    <source>
        <dbReference type="Proteomes" id="UP000000467"/>
    </source>
</evidence>
<evidence type="ECO:0000256" key="6">
    <source>
        <dbReference type="RuleBase" id="RU363032"/>
    </source>
</evidence>
<proteinExistence type="inferred from homology"/>
<dbReference type="KEGG" id="tpz:Tph_c20190"/>
<dbReference type="Gene3D" id="1.10.3720.10">
    <property type="entry name" value="MetI-like"/>
    <property type="match status" value="1"/>
</dbReference>
<dbReference type="HOGENOM" id="CLU_046113_7_2_9"/>
<dbReference type="Proteomes" id="UP000000467">
    <property type="component" value="Chromosome"/>
</dbReference>
<dbReference type="GO" id="GO:0031460">
    <property type="term" value="P:glycine betaine transport"/>
    <property type="evidence" value="ECO:0007669"/>
    <property type="project" value="TreeGrafter"/>
</dbReference>
<evidence type="ECO:0000256" key="5">
    <source>
        <dbReference type="ARBA" id="ARBA00023136"/>
    </source>
</evidence>
<feature type="transmembrane region" description="Helical" evidence="6">
    <location>
        <begin position="58"/>
        <end position="79"/>
    </location>
</feature>
<organism evidence="8 9">
    <name type="scientific">Thermacetogenium phaeum (strain ATCC BAA-254 / DSM 26808 / PB)</name>
    <dbReference type="NCBI Taxonomy" id="1089553"/>
    <lineage>
        <taxon>Bacteria</taxon>
        <taxon>Bacillati</taxon>
        <taxon>Bacillota</taxon>
        <taxon>Clostridia</taxon>
        <taxon>Thermoanaerobacterales</taxon>
        <taxon>Thermoanaerobacteraceae</taxon>
        <taxon>Thermacetogenium</taxon>
    </lineage>
</organism>
<dbReference type="GO" id="GO:0055085">
    <property type="term" value="P:transmembrane transport"/>
    <property type="evidence" value="ECO:0007669"/>
    <property type="project" value="InterPro"/>
</dbReference>
<name>K4LH41_THEPS</name>
<keyword evidence="3 6" id="KW-0812">Transmembrane</keyword>
<feature type="transmembrane region" description="Helical" evidence="6">
    <location>
        <begin position="183"/>
        <end position="203"/>
    </location>
</feature>
<keyword evidence="8" id="KW-0378">Hydrolase</keyword>
<dbReference type="STRING" id="1089553.Tph_c20190"/>
<dbReference type="AlphaFoldDB" id="K4LH41"/>
<dbReference type="PANTHER" id="PTHR30177:SF4">
    <property type="entry name" value="OSMOPROTECTANT IMPORT PERMEASE PROTEIN OSMW"/>
    <property type="match status" value="1"/>
</dbReference>
<evidence type="ECO:0000256" key="1">
    <source>
        <dbReference type="ARBA" id="ARBA00004141"/>
    </source>
</evidence>
<dbReference type="InterPro" id="IPR000515">
    <property type="entry name" value="MetI-like"/>
</dbReference>
<evidence type="ECO:0000256" key="3">
    <source>
        <dbReference type="ARBA" id="ARBA00022692"/>
    </source>
</evidence>
<evidence type="ECO:0000256" key="4">
    <source>
        <dbReference type="ARBA" id="ARBA00022989"/>
    </source>
</evidence>
<accession>K4LH41</accession>
<dbReference type="OrthoDB" id="9801163at2"/>
<dbReference type="PANTHER" id="PTHR30177">
    <property type="entry name" value="GLYCINE BETAINE/L-PROLINE TRANSPORT SYSTEM PERMEASE PROTEIN PROW"/>
    <property type="match status" value="1"/>
</dbReference>
<dbReference type="GO" id="GO:0005886">
    <property type="term" value="C:plasma membrane"/>
    <property type="evidence" value="ECO:0007669"/>
    <property type="project" value="UniProtKB-SubCell"/>
</dbReference>
<dbReference type="GO" id="GO:0016787">
    <property type="term" value="F:hydrolase activity"/>
    <property type="evidence" value="ECO:0007669"/>
    <property type="project" value="UniProtKB-KW"/>
</dbReference>
<evidence type="ECO:0000259" key="7">
    <source>
        <dbReference type="PROSITE" id="PS50928"/>
    </source>
</evidence>
<feature type="domain" description="ABC transmembrane type-1" evidence="7">
    <location>
        <begin position="24"/>
        <end position="203"/>
    </location>
</feature>
<evidence type="ECO:0000256" key="2">
    <source>
        <dbReference type="ARBA" id="ARBA00022448"/>
    </source>
</evidence>
<keyword evidence="4 6" id="KW-1133">Transmembrane helix</keyword>
<dbReference type="EMBL" id="CP003732">
    <property type="protein sequence ID" value="AFV12213.1"/>
    <property type="molecule type" value="Genomic_DNA"/>
</dbReference>
<keyword evidence="2 6" id="KW-0813">Transport</keyword>
<comment type="subcellular location">
    <subcellularLocation>
        <location evidence="6">Cell membrane</location>
        <topology evidence="6">Multi-pass membrane protein</topology>
    </subcellularLocation>
    <subcellularLocation>
        <location evidence="1">Membrane</location>
        <topology evidence="1">Multi-pass membrane protein</topology>
    </subcellularLocation>
</comment>
<gene>
    <name evidence="8" type="primary">opuCB1</name>
    <name evidence="8" type="ordered locus">Tph_c20190</name>
</gene>
<dbReference type="InterPro" id="IPR035906">
    <property type="entry name" value="MetI-like_sf"/>
</dbReference>
<dbReference type="PROSITE" id="PS50928">
    <property type="entry name" value="ABC_TM1"/>
    <property type="match status" value="1"/>
</dbReference>
<dbReference type="SUPFAM" id="SSF161098">
    <property type="entry name" value="MetI-like"/>
    <property type="match status" value="1"/>
</dbReference>
<dbReference type="InterPro" id="IPR051204">
    <property type="entry name" value="ABC_transp_perm/SBD"/>
</dbReference>
<protein>
    <submittedName>
        <fullName evidence="8">Glycine betaine/carnitine/choline transport system permease protein</fullName>
        <ecNumber evidence="8">3.6.3.-</ecNumber>
    </submittedName>
</protein>
<keyword evidence="9" id="KW-1185">Reference proteome</keyword>
<comment type="similarity">
    <text evidence="6">Belongs to the binding-protein-dependent transport system permease family.</text>
</comment>
<sequence>MKFDVFVEAWQFLVTKKDVVFSALISHVMLVIWASLFAVSLGVIIGIFISRNKKLRDIVIGVVGVLYTIPILALFGFLIPIMGIGAKPAIIALTIYGILPVTRNTCVGIEQVSPAAKEAALGMGANRWQLLFRVELPLAFPVIFAGIRTSMVMNFSVATYAIFIGGGGMGGIIMQGMRTYNDSMLIAGTVVVAVATILLDRIIGQFERQVDRRYGLERL</sequence>
<dbReference type="Pfam" id="PF00528">
    <property type="entry name" value="BPD_transp_1"/>
    <property type="match status" value="1"/>
</dbReference>